<reference evidence="1" key="2">
    <citation type="submission" date="2020-06" db="EMBL/GenBank/DDBJ databases">
        <title>Helianthus annuus Genome sequencing and assembly Release 2.</title>
        <authorList>
            <person name="Gouzy J."/>
            <person name="Langlade N."/>
            <person name="Munos S."/>
        </authorList>
    </citation>
    <scope>NUCLEOTIDE SEQUENCE</scope>
    <source>
        <tissue evidence="1">Leaves</tissue>
    </source>
</reference>
<organism evidence="1 2">
    <name type="scientific">Helianthus annuus</name>
    <name type="common">Common sunflower</name>
    <dbReference type="NCBI Taxonomy" id="4232"/>
    <lineage>
        <taxon>Eukaryota</taxon>
        <taxon>Viridiplantae</taxon>
        <taxon>Streptophyta</taxon>
        <taxon>Embryophyta</taxon>
        <taxon>Tracheophyta</taxon>
        <taxon>Spermatophyta</taxon>
        <taxon>Magnoliopsida</taxon>
        <taxon>eudicotyledons</taxon>
        <taxon>Gunneridae</taxon>
        <taxon>Pentapetalae</taxon>
        <taxon>asterids</taxon>
        <taxon>campanulids</taxon>
        <taxon>Asterales</taxon>
        <taxon>Asteraceae</taxon>
        <taxon>Asteroideae</taxon>
        <taxon>Heliantheae alliance</taxon>
        <taxon>Heliantheae</taxon>
        <taxon>Helianthus</taxon>
    </lineage>
</organism>
<accession>A0A9K3NXS8</accession>
<comment type="caution">
    <text evidence="1">The sequence shown here is derived from an EMBL/GenBank/DDBJ whole genome shotgun (WGS) entry which is preliminary data.</text>
</comment>
<gene>
    <name evidence="1" type="ORF">HanXRQr2_Chr02g0050751</name>
</gene>
<reference evidence="1" key="1">
    <citation type="journal article" date="2017" name="Nature">
        <title>The sunflower genome provides insights into oil metabolism, flowering and Asterid evolution.</title>
        <authorList>
            <person name="Badouin H."/>
            <person name="Gouzy J."/>
            <person name="Grassa C.J."/>
            <person name="Murat F."/>
            <person name="Staton S.E."/>
            <person name="Cottret L."/>
            <person name="Lelandais-Briere C."/>
            <person name="Owens G.L."/>
            <person name="Carrere S."/>
            <person name="Mayjonade B."/>
            <person name="Legrand L."/>
            <person name="Gill N."/>
            <person name="Kane N.C."/>
            <person name="Bowers J.E."/>
            <person name="Hubner S."/>
            <person name="Bellec A."/>
            <person name="Berard A."/>
            <person name="Berges H."/>
            <person name="Blanchet N."/>
            <person name="Boniface M.C."/>
            <person name="Brunel D."/>
            <person name="Catrice O."/>
            <person name="Chaidir N."/>
            <person name="Claudel C."/>
            <person name="Donnadieu C."/>
            <person name="Faraut T."/>
            <person name="Fievet G."/>
            <person name="Helmstetter N."/>
            <person name="King M."/>
            <person name="Knapp S.J."/>
            <person name="Lai Z."/>
            <person name="Le Paslier M.C."/>
            <person name="Lippi Y."/>
            <person name="Lorenzon L."/>
            <person name="Mandel J.R."/>
            <person name="Marage G."/>
            <person name="Marchand G."/>
            <person name="Marquand E."/>
            <person name="Bret-Mestries E."/>
            <person name="Morien E."/>
            <person name="Nambeesan S."/>
            <person name="Nguyen T."/>
            <person name="Pegot-Espagnet P."/>
            <person name="Pouilly N."/>
            <person name="Raftis F."/>
            <person name="Sallet E."/>
            <person name="Schiex T."/>
            <person name="Thomas J."/>
            <person name="Vandecasteele C."/>
            <person name="Vares D."/>
            <person name="Vear F."/>
            <person name="Vautrin S."/>
            <person name="Crespi M."/>
            <person name="Mangin B."/>
            <person name="Burke J.M."/>
            <person name="Salse J."/>
            <person name="Munos S."/>
            <person name="Vincourt P."/>
            <person name="Rieseberg L.H."/>
            <person name="Langlade N.B."/>
        </authorList>
    </citation>
    <scope>NUCLEOTIDE SEQUENCE</scope>
    <source>
        <tissue evidence="1">Leaves</tissue>
    </source>
</reference>
<sequence>MNLSGLNSSGSVQDAGSLPIAQALIITCVRGGMSYPIRLTPFLASRARSRSGACNRKASFTTALRYGIFSKSSSGIIGLPCPTSDTSCCNFFITLGCFISSLIAQSRLENMVSDPATNTSYHTKITALSVFVLSVKPIVLSF</sequence>
<dbReference type="AlphaFoldDB" id="A0A9K3NXS8"/>
<name>A0A9K3NXS8_HELAN</name>
<dbReference type="EMBL" id="MNCJ02000317">
    <property type="protein sequence ID" value="KAF5817252.1"/>
    <property type="molecule type" value="Genomic_DNA"/>
</dbReference>
<dbReference type="Gramene" id="mRNA:HanXRQr2_Chr02g0050751">
    <property type="protein sequence ID" value="mRNA:HanXRQr2_Chr02g0050751"/>
    <property type="gene ID" value="HanXRQr2_Chr02g0050751"/>
</dbReference>
<proteinExistence type="predicted"/>
<evidence type="ECO:0000313" key="1">
    <source>
        <dbReference type="EMBL" id="KAF5817252.1"/>
    </source>
</evidence>
<protein>
    <submittedName>
        <fullName evidence="1">Uncharacterized protein</fullName>
    </submittedName>
</protein>
<keyword evidence="2" id="KW-1185">Reference proteome</keyword>
<evidence type="ECO:0000313" key="2">
    <source>
        <dbReference type="Proteomes" id="UP000215914"/>
    </source>
</evidence>
<dbReference type="Proteomes" id="UP000215914">
    <property type="component" value="Unassembled WGS sequence"/>
</dbReference>